<name>A0A834KUF9_VESPE</name>
<protein>
    <submittedName>
        <fullName evidence="2">Uncharacterized protein</fullName>
    </submittedName>
</protein>
<evidence type="ECO:0000313" key="2">
    <source>
        <dbReference type="EMBL" id="KAF7413158.1"/>
    </source>
</evidence>
<organism evidence="2 3">
    <name type="scientific">Vespula pensylvanica</name>
    <name type="common">Western yellow jacket</name>
    <name type="synonym">Wasp</name>
    <dbReference type="NCBI Taxonomy" id="30213"/>
    <lineage>
        <taxon>Eukaryota</taxon>
        <taxon>Metazoa</taxon>
        <taxon>Ecdysozoa</taxon>
        <taxon>Arthropoda</taxon>
        <taxon>Hexapoda</taxon>
        <taxon>Insecta</taxon>
        <taxon>Pterygota</taxon>
        <taxon>Neoptera</taxon>
        <taxon>Endopterygota</taxon>
        <taxon>Hymenoptera</taxon>
        <taxon>Apocrita</taxon>
        <taxon>Aculeata</taxon>
        <taxon>Vespoidea</taxon>
        <taxon>Vespidae</taxon>
        <taxon>Vespinae</taxon>
        <taxon>Vespula</taxon>
    </lineage>
</organism>
<gene>
    <name evidence="2" type="ORF">H0235_013009</name>
</gene>
<comment type="caution">
    <text evidence="2">The sequence shown here is derived from an EMBL/GenBank/DDBJ whole genome shotgun (WGS) entry which is preliminary data.</text>
</comment>
<sequence>MDRRRRKRRRKKASHLIFACGTSDFIDLQCLEGPKDATRASGSPTSRNRGKIGGQDPPPSSPGLSQEFSR</sequence>
<evidence type="ECO:0000313" key="3">
    <source>
        <dbReference type="Proteomes" id="UP000600918"/>
    </source>
</evidence>
<reference evidence="2" key="1">
    <citation type="journal article" date="2020" name="G3 (Bethesda)">
        <title>High-Quality Assemblies for Three Invasive Social Wasps from the &lt;i&gt;Vespula&lt;/i&gt; Genus.</title>
        <authorList>
            <person name="Harrop T.W.R."/>
            <person name="Guhlin J."/>
            <person name="McLaughlin G.M."/>
            <person name="Permina E."/>
            <person name="Stockwell P."/>
            <person name="Gilligan J."/>
            <person name="Le Lec M.F."/>
            <person name="Gruber M.A.M."/>
            <person name="Quinn O."/>
            <person name="Lovegrove M."/>
            <person name="Duncan E.J."/>
            <person name="Remnant E.J."/>
            <person name="Van Eeckhoven J."/>
            <person name="Graham B."/>
            <person name="Knapp R.A."/>
            <person name="Langford K.W."/>
            <person name="Kronenberg Z."/>
            <person name="Press M.O."/>
            <person name="Eacker S.M."/>
            <person name="Wilson-Rankin E.E."/>
            <person name="Purcell J."/>
            <person name="Lester P.J."/>
            <person name="Dearden P.K."/>
        </authorList>
    </citation>
    <scope>NUCLEOTIDE SEQUENCE</scope>
    <source>
        <strain evidence="2">Volc-1</strain>
    </source>
</reference>
<evidence type="ECO:0000256" key="1">
    <source>
        <dbReference type="SAM" id="MobiDB-lite"/>
    </source>
</evidence>
<proteinExistence type="predicted"/>
<keyword evidence="3" id="KW-1185">Reference proteome</keyword>
<dbReference type="AlphaFoldDB" id="A0A834KUF9"/>
<dbReference type="Proteomes" id="UP000600918">
    <property type="component" value="Unassembled WGS sequence"/>
</dbReference>
<accession>A0A834KUF9</accession>
<dbReference type="EMBL" id="JACSDY010000012">
    <property type="protein sequence ID" value="KAF7413158.1"/>
    <property type="molecule type" value="Genomic_DNA"/>
</dbReference>
<feature type="region of interest" description="Disordered" evidence="1">
    <location>
        <begin position="33"/>
        <end position="70"/>
    </location>
</feature>